<reference evidence="8" key="1">
    <citation type="submission" date="2018-05" db="EMBL/GenBank/DDBJ databases">
        <authorList>
            <person name="Liu B.-T."/>
        </authorList>
    </citation>
    <scope>NUCLEOTIDE SEQUENCE [LARGE SCALE GENOMIC DNA]</scope>
    <source>
        <strain evidence="8">WD6-1</strain>
    </source>
</reference>
<evidence type="ECO:0000256" key="1">
    <source>
        <dbReference type="ARBA" id="ARBA00004167"/>
    </source>
</evidence>
<feature type="transmembrane region" description="Helical" evidence="5">
    <location>
        <begin position="12"/>
        <end position="37"/>
    </location>
</feature>
<evidence type="ECO:0000256" key="2">
    <source>
        <dbReference type="ARBA" id="ARBA00022692"/>
    </source>
</evidence>
<evidence type="ECO:0000256" key="3">
    <source>
        <dbReference type="ARBA" id="ARBA00022989"/>
    </source>
</evidence>
<evidence type="ECO:0000313" key="8">
    <source>
        <dbReference type="Proteomes" id="UP000245168"/>
    </source>
</evidence>
<proteinExistence type="predicted"/>
<gene>
    <name evidence="7" type="ORF">DDZ18_00345</name>
</gene>
<evidence type="ECO:0000313" key="7">
    <source>
        <dbReference type="EMBL" id="PWE18100.1"/>
    </source>
</evidence>
<dbReference type="OrthoDB" id="7784409at2"/>
<accession>A0A2U2BVT2</accession>
<dbReference type="GO" id="GO:0005886">
    <property type="term" value="C:plasma membrane"/>
    <property type="evidence" value="ECO:0007669"/>
    <property type="project" value="InterPro"/>
</dbReference>
<keyword evidence="4 5" id="KW-0472">Membrane</keyword>
<dbReference type="GO" id="GO:0009306">
    <property type="term" value="P:protein secretion"/>
    <property type="evidence" value="ECO:0007669"/>
    <property type="project" value="InterPro"/>
</dbReference>
<keyword evidence="2 5" id="KW-0812">Transmembrane</keyword>
<dbReference type="RefSeq" id="WP_109251374.1">
    <property type="nucleotide sequence ID" value="NZ_QEXV01000001.1"/>
</dbReference>
<feature type="domain" description="Translocation and assembly module TamB C-terminal" evidence="6">
    <location>
        <begin position="1026"/>
        <end position="1364"/>
    </location>
</feature>
<organism evidence="7 8">
    <name type="scientific">Marinicauda salina</name>
    <dbReference type="NCBI Taxonomy" id="2135793"/>
    <lineage>
        <taxon>Bacteria</taxon>
        <taxon>Pseudomonadati</taxon>
        <taxon>Pseudomonadota</taxon>
        <taxon>Alphaproteobacteria</taxon>
        <taxon>Maricaulales</taxon>
        <taxon>Maricaulaceae</taxon>
        <taxon>Marinicauda</taxon>
    </lineage>
</organism>
<dbReference type="PANTHER" id="PTHR36985:SF1">
    <property type="entry name" value="TRANSLOCATION AND ASSEMBLY MODULE SUBUNIT TAMB"/>
    <property type="match status" value="1"/>
</dbReference>
<keyword evidence="8" id="KW-1185">Reference proteome</keyword>
<evidence type="ECO:0000256" key="4">
    <source>
        <dbReference type="ARBA" id="ARBA00023136"/>
    </source>
</evidence>
<dbReference type="InterPro" id="IPR007452">
    <property type="entry name" value="TamB_C"/>
</dbReference>
<dbReference type="EMBL" id="QEXV01000001">
    <property type="protein sequence ID" value="PWE18100.1"/>
    <property type="molecule type" value="Genomic_DNA"/>
</dbReference>
<keyword evidence="3 5" id="KW-1133">Transmembrane helix</keyword>
<comment type="caution">
    <text evidence="7">The sequence shown here is derived from an EMBL/GenBank/DDBJ whole genome shotgun (WGS) entry which is preliminary data.</text>
</comment>
<dbReference type="Pfam" id="PF04357">
    <property type="entry name" value="TamB"/>
    <property type="match status" value="1"/>
</dbReference>
<dbReference type="Proteomes" id="UP000245168">
    <property type="component" value="Unassembled WGS sequence"/>
</dbReference>
<protein>
    <recommendedName>
        <fullName evidence="6">Translocation and assembly module TamB C-terminal domain-containing protein</fullName>
    </recommendedName>
</protein>
<dbReference type="PANTHER" id="PTHR36985">
    <property type="entry name" value="TRANSLOCATION AND ASSEMBLY MODULE SUBUNIT TAMB"/>
    <property type="match status" value="1"/>
</dbReference>
<evidence type="ECO:0000259" key="6">
    <source>
        <dbReference type="Pfam" id="PF04357"/>
    </source>
</evidence>
<name>A0A2U2BVT2_9PROT</name>
<sequence>MAGAKRHPRRWLLVAAWTAGVLTALLAAAIGVAWFMLSGQTGRTLVENAADGRRAGGYGVIELSDLSGNPLDRLTIGEITLTDSEGVWLTLENVTVDWSPLALIGRRLALEEVTADRLAVARRPVQDDSASESGGGPGLSVSLERLAVGRLELGEPVIGVAAELRLEGGLANVDGDWRAEAVVERLDAPGDRLSFEARLGEEIVVDGDLEAAPGGALATLMRAPEAGLSGRFSAQGTERDGAGELVLEAGETEALAATLDWADARAVIEGEARPGAWPGLERIARGLGGPATFRAEAPLRGGALQRVRLDALEAEIDSPGLALRAQRTGSRTITLEASQAAGLVAVLSRERVVAETLAADGVLSLDGPPRFEGSVRADGLDLGFASFGRASGPVTLEGPMAAPVIETRLETAGASVRWASVDGALGGDPSLEAAFAWNRADSRLEFETLRVAGAAGTATGSGAVDLAARRYAFQASSPNLDFSRIREAFRARGPVEAELAGDFSGAVEFDVEVASAELAEAWNAWIADGASARVAGRFARGEGLQLSTLLVDSDALTVDAQGERSGGVWSLAGEAVWSGDAPVAAMRLEGAAAAAFEVRSSEQGVRVRAEIAAEEAGAGPVVLAEPRLRLEGGGPLDAFTGVFRLEGDGEAGAVDLAGDFVRRGDAVELEQLEGRFGGFSVEGRAGAGPGALDARLTLIPLNGFGSFDVRAELAEGVLDARVRGRDMVRADMVYLDTLTATAQGPLEQVALGLELDGAYGASLRLTGEGEARLARGPFDLSMSLSGRYGRVDVATIEPMRLSGGEGFDGALALAVGDGELRAGLEQAGGELGFDLAARDVPTALISMRRGRAPTQGTLSADLALDRDRDGVWTGSAEIAGHDLAPAEIADAAAVDGAVRATLDREALVIEATAAGAELDARAEARAETGPVRGAADILAGTVGLSGSGRITGEIATLAAFHIGEGRTLAGDVEGGFTLAGTVGAPDLSGDLSLSGGRFRDALSGLSLEALTARARFESDRLIVSELSASDGADGRLTGSGRVDLAGDGVSASADLAFETFRLVARDEADVTGTGEAGITYAENRVSVTGETRIERAEIRPPEARREPIPMIEVREINLPGQPNGRRVRRGGPVVALDYDVAAPARVFVRGPSFDTEWGLDVHIGGTLDALDLEGAATLQRGRASLLGRPFTLARGRVVFNGPPEAATLDIEAVREAREITARIVVSGTPQAPRIRLTSTPALPEDEVASRLLFDQGAGSLSGVQAAQLAGALASLTGAGFDPIGAVRAATGLDQLSVTTGRTGETVVSGGRYLAEDVYLELETAGGSAAPTTRIEWSLTNRLTLLSRLSGLGEADVALSWRMEYD</sequence>
<comment type="subcellular location">
    <subcellularLocation>
        <location evidence="1">Membrane</location>
        <topology evidence="1">Single-pass membrane protein</topology>
    </subcellularLocation>
</comment>
<evidence type="ECO:0000256" key="5">
    <source>
        <dbReference type="SAM" id="Phobius"/>
    </source>
</evidence>